<name>A0A8I0G7X9_9ACTO</name>
<evidence type="ECO:0000259" key="3">
    <source>
        <dbReference type="Pfam" id="PF19040"/>
    </source>
</evidence>
<keyword evidence="1" id="KW-1133">Transmembrane helix</keyword>
<dbReference type="Proteomes" id="UP000627538">
    <property type="component" value="Unassembled WGS sequence"/>
</dbReference>
<accession>A0A8I0G7X9</accession>
<feature type="transmembrane region" description="Helical" evidence="1">
    <location>
        <begin position="146"/>
        <end position="168"/>
    </location>
</feature>
<keyword evidence="1" id="KW-0472">Membrane</keyword>
<keyword evidence="1" id="KW-0812">Transmembrane</keyword>
<dbReference type="Pfam" id="PF19040">
    <property type="entry name" value="SGNH"/>
    <property type="match status" value="1"/>
</dbReference>
<sequence>MAHVSPLSHTQPSRFRYELHGLRALCICQVMAFHAWGIGTPLAVDIFVILSSFLLTSSFLKRFEAGVLPNLFERWMHFFKRLTPPVVATVGGTILLTFTFLPLTFLPDLIAQGWAAIFGYQNWLLAAEAVDYFAAHDEASSPLMHLWYVAIQAQVYVVVPLVLTLLYLATRSSRRWIRPLVAAVFALVAVALFLWTIHAIDRDGISAVYFDTRSRAWEFALGCVIAAARPWVSRINPHVAAAACWTGLGVLIYLGVDRHDSYPGPLALVTVAGSGALMLWGDRCAAWGPRTLLALPPFQWLGNRSYAIYLVHWPILATYMAAVGVYHLGVLEALALLVIAVALAGLLTELVDDPVHYSRWVNASMWHKCAVVALAFAVGAAGMGTMTVKMASWRERATALSAQAGDATYPGALTLSSTGPVPDAAEAIPAPLGLDDQWMELPKRCTGPFANPPRVDSTNHTSSCRQLPLIDDAAANVVIIGDSHAQQYAAGWIDVATERRWNLGNDFMGGCMFTTPEHSFYSECETLNEQRLEWVEKIRPDIVIMVVTRTSETGTDYLMPGVEDIVARLDELGITVVGLRDNPRFGYSMYDCDQRGNVTSGHLAGCSAKVESVYAEQMPDDALDRFAHYLPVDTAEMLCPDGVCWSIIGNVYVYLDLNHLTKDYASTLDGFFADKTAVLAG</sequence>
<dbReference type="InterPro" id="IPR002656">
    <property type="entry name" value="Acyl_transf_3_dom"/>
</dbReference>
<evidence type="ECO:0000256" key="1">
    <source>
        <dbReference type="SAM" id="Phobius"/>
    </source>
</evidence>
<feature type="transmembrane region" description="Helical" evidence="1">
    <location>
        <begin position="180"/>
        <end position="200"/>
    </location>
</feature>
<feature type="transmembrane region" description="Helical" evidence="1">
    <location>
        <begin position="239"/>
        <end position="256"/>
    </location>
</feature>
<dbReference type="GO" id="GO:0016020">
    <property type="term" value="C:membrane"/>
    <property type="evidence" value="ECO:0007669"/>
    <property type="project" value="TreeGrafter"/>
</dbReference>
<evidence type="ECO:0000259" key="2">
    <source>
        <dbReference type="Pfam" id="PF01757"/>
    </source>
</evidence>
<dbReference type="InterPro" id="IPR043968">
    <property type="entry name" value="SGNH"/>
</dbReference>
<feature type="domain" description="SGNH" evidence="3">
    <location>
        <begin position="471"/>
        <end position="673"/>
    </location>
</feature>
<organism evidence="4 5">
    <name type="scientific">Nanchangia anserum</name>
    <dbReference type="NCBI Taxonomy" id="2692125"/>
    <lineage>
        <taxon>Bacteria</taxon>
        <taxon>Bacillati</taxon>
        <taxon>Actinomycetota</taxon>
        <taxon>Actinomycetes</taxon>
        <taxon>Actinomycetales</taxon>
        <taxon>Actinomycetaceae</taxon>
        <taxon>Nanchangia</taxon>
    </lineage>
</organism>
<evidence type="ECO:0000313" key="5">
    <source>
        <dbReference type="Proteomes" id="UP000627538"/>
    </source>
</evidence>
<feature type="domain" description="Acyltransferase 3" evidence="2">
    <location>
        <begin position="17"/>
        <end position="348"/>
    </location>
</feature>
<dbReference type="AlphaFoldDB" id="A0A8I0G7X9"/>
<dbReference type="InterPro" id="IPR050879">
    <property type="entry name" value="Acyltransferase_3"/>
</dbReference>
<keyword evidence="4" id="KW-0808">Transferase</keyword>
<dbReference type="GO" id="GO:0009103">
    <property type="term" value="P:lipopolysaccharide biosynthetic process"/>
    <property type="evidence" value="ECO:0007669"/>
    <property type="project" value="TreeGrafter"/>
</dbReference>
<keyword evidence="5" id="KW-1185">Reference proteome</keyword>
<feature type="transmembrane region" description="Helical" evidence="1">
    <location>
        <begin position="82"/>
        <end position="105"/>
    </location>
</feature>
<feature type="transmembrane region" description="Helical" evidence="1">
    <location>
        <begin position="333"/>
        <end position="351"/>
    </location>
</feature>
<dbReference type="Pfam" id="PF01757">
    <property type="entry name" value="Acyl_transf_3"/>
    <property type="match status" value="1"/>
</dbReference>
<dbReference type="PANTHER" id="PTHR23028">
    <property type="entry name" value="ACETYLTRANSFERASE"/>
    <property type="match status" value="1"/>
</dbReference>
<dbReference type="GO" id="GO:0016747">
    <property type="term" value="F:acyltransferase activity, transferring groups other than amino-acyl groups"/>
    <property type="evidence" value="ECO:0007669"/>
    <property type="project" value="InterPro"/>
</dbReference>
<proteinExistence type="predicted"/>
<keyword evidence="4" id="KW-0012">Acyltransferase</keyword>
<feature type="transmembrane region" description="Helical" evidence="1">
    <location>
        <begin position="371"/>
        <end position="393"/>
    </location>
</feature>
<dbReference type="PANTHER" id="PTHR23028:SF53">
    <property type="entry name" value="ACYL_TRANSF_3 DOMAIN-CONTAINING PROTEIN"/>
    <property type="match status" value="1"/>
</dbReference>
<gene>
    <name evidence="4" type="ORF">H8R10_04600</name>
</gene>
<feature type="transmembrane region" description="Helical" evidence="1">
    <location>
        <begin position="42"/>
        <end position="61"/>
    </location>
</feature>
<feature type="transmembrane region" description="Helical" evidence="1">
    <location>
        <begin position="306"/>
        <end position="327"/>
    </location>
</feature>
<dbReference type="EMBL" id="JACRUO010000001">
    <property type="protein sequence ID" value="MBD3689507.1"/>
    <property type="molecule type" value="Genomic_DNA"/>
</dbReference>
<dbReference type="RefSeq" id="WP_191071548.1">
    <property type="nucleotide sequence ID" value="NZ_CP060506.1"/>
</dbReference>
<comment type="caution">
    <text evidence="4">The sequence shown here is derived from an EMBL/GenBank/DDBJ whole genome shotgun (WGS) entry which is preliminary data.</text>
</comment>
<evidence type="ECO:0000313" key="4">
    <source>
        <dbReference type="EMBL" id="MBD3689507.1"/>
    </source>
</evidence>
<feature type="transmembrane region" description="Helical" evidence="1">
    <location>
        <begin position="215"/>
        <end position="232"/>
    </location>
</feature>
<protein>
    <submittedName>
        <fullName evidence="4">Acyltransferase</fullName>
    </submittedName>
</protein>
<reference evidence="4 5" key="1">
    <citation type="submission" date="2020-08" db="EMBL/GenBank/DDBJ databases">
        <title>Winkia gen. nov., sp. nov., isolated from faeces of the Anser albifrons in China.</title>
        <authorList>
            <person name="Liu Q."/>
        </authorList>
    </citation>
    <scope>NUCLEOTIDE SEQUENCE [LARGE SCALE GENOMIC DNA]</scope>
    <source>
        <strain evidence="4 5">C62</strain>
    </source>
</reference>